<proteinExistence type="predicted"/>
<dbReference type="AlphaFoldDB" id="A0A1Y5TZX1"/>
<sequence>MRHPILQESLVAVAVTASLVAASLAGLPEALGAHPWWAQQSGIIGGAGGAVLWLVLRRAGLSFAALVVVAVAALLASVAAAYFGKQVFAASFAENALAGRFWYFGWFAISGFVALLIATVVARVLRR</sequence>
<keyword evidence="1" id="KW-1133">Transmembrane helix</keyword>
<keyword evidence="1" id="KW-0472">Membrane</keyword>
<feature type="transmembrane region" description="Helical" evidence="1">
    <location>
        <begin position="63"/>
        <end position="83"/>
    </location>
</feature>
<feature type="transmembrane region" description="Helical" evidence="1">
    <location>
        <begin position="103"/>
        <end position="125"/>
    </location>
</feature>
<evidence type="ECO:0000256" key="1">
    <source>
        <dbReference type="SAM" id="Phobius"/>
    </source>
</evidence>
<dbReference type="EMBL" id="FWFZ01000061">
    <property type="protein sequence ID" value="SLN77753.1"/>
    <property type="molecule type" value="Genomic_DNA"/>
</dbReference>
<evidence type="ECO:0000313" key="3">
    <source>
        <dbReference type="Proteomes" id="UP000193900"/>
    </source>
</evidence>
<organism evidence="2 3">
    <name type="scientific">Roseisalinus antarcticus</name>
    <dbReference type="NCBI Taxonomy" id="254357"/>
    <lineage>
        <taxon>Bacteria</taxon>
        <taxon>Pseudomonadati</taxon>
        <taxon>Pseudomonadota</taxon>
        <taxon>Alphaproteobacteria</taxon>
        <taxon>Rhodobacterales</taxon>
        <taxon>Roseobacteraceae</taxon>
        <taxon>Roseisalinus</taxon>
    </lineage>
</organism>
<gene>
    <name evidence="2" type="ORF">ROA7023_04498</name>
</gene>
<evidence type="ECO:0000313" key="2">
    <source>
        <dbReference type="EMBL" id="SLN77753.1"/>
    </source>
</evidence>
<keyword evidence="3" id="KW-1185">Reference proteome</keyword>
<accession>A0A1Y5TZX1</accession>
<protein>
    <submittedName>
        <fullName evidence="2">Uncharacterized protein</fullName>
    </submittedName>
</protein>
<dbReference type="Proteomes" id="UP000193900">
    <property type="component" value="Unassembled WGS sequence"/>
</dbReference>
<reference evidence="2 3" key="1">
    <citation type="submission" date="2017-03" db="EMBL/GenBank/DDBJ databases">
        <authorList>
            <person name="Afonso C.L."/>
            <person name="Miller P.J."/>
            <person name="Scott M.A."/>
            <person name="Spackman E."/>
            <person name="Goraichik I."/>
            <person name="Dimitrov K.M."/>
            <person name="Suarez D.L."/>
            <person name="Swayne D.E."/>
        </authorList>
    </citation>
    <scope>NUCLEOTIDE SEQUENCE [LARGE SCALE GENOMIC DNA]</scope>
    <source>
        <strain evidence="2 3">CECT 7023</strain>
    </source>
</reference>
<name>A0A1Y5TZX1_9RHOB</name>
<keyword evidence="1" id="KW-0812">Transmembrane</keyword>
<feature type="transmembrane region" description="Helical" evidence="1">
    <location>
        <begin position="36"/>
        <end position="56"/>
    </location>
</feature>